<sequence>MTDRSAWVEHRRPDGERVGWMLPDGDGFIAIDLLGRHVTEPVDWLTAEETLDERGIGYLAEPYRLTLDSGHSIRVRLAEVSPTGIRAKLDDFGDVSAPQLYYDLGFPAPESLAEWGAEPVTWPAPPGS</sequence>
<accession>A0A2A9DXS1</accession>
<comment type="caution">
    <text evidence="1">The sequence shown here is derived from an EMBL/GenBank/DDBJ whole genome shotgun (WGS) entry which is preliminary data.</text>
</comment>
<evidence type="ECO:0000313" key="2">
    <source>
        <dbReference type="Proteomes" id="UP000221369"/>
    </source>
</evidence>
<dbReference type="RefSeq" id="WP_098407210.1">
    <property type="nucleotide sequence ID" value="NZ_PDJE01000001.1"/>
</dbReference>
<dbReference type="Proteomes" id="UP000221369">
    <property type="component" value="Unassembled WGS sequence"/>
</dbReference>
<organism evidence="1 2">
    <name type="scientific">Paramicrobacterium agarici</name>
    <dbReference type="NCBI Taxonomy" id="630514"/>
    <lineage>
        <taxon>Bacteria</taxon>
        <taxon>Bacillati</taxon>
        <taxon>Actinomycetota</taxon>
        <taxon>Actinomycetes</taxon>
        <taxon>Micrococcales</taxon>
        <taxon>Microbacteriaceae</taxon>
        <taxon>Paramicrobacterium</taxon>
    </lineage>
</organism>
<evidence type="ECO:0000313" key="1">
    <source>
        <dbReference type="EMBL" id="PFG30792.1"/>
    </source>
</evidence>
<keyword evidence="2" id="KW-1185">Reference proteome</keyword>
<protein>
    <submittedName>
        <fullName evidence="1">Uncharacterized protein</fullName>
    </submittedName>
</protein>
<dbReference type="EMBL" id="PDJE01000001">
    <property type="protein sequence ID" value="PFG30792.1"/>
    <property type="molecule type" value="Genomic_DNA"/>
</dbReference>
<name>A0A2A9DXS1_9MICO</name>
<reference evidence="1 2" key="1">
    <citation type="submission" date="2017-10" db="EMBL/GenBank/DDBJ databases">
        <title>Sequencing the genomes of 1000 actinobacteria strains.</title>
        <authorList>
            <person name="Klenk H.-P."/>
        </authorList>
    </citation>
    <scope>NUCLEOTIDE SEQUENCE [LARGE SCALE GENOMIC DNA]</scope>
    <source>
        <strain evidence="1 2">DSM 21798</strain>
    </source>
</reference>
<gene>
    <name evidence="1" type="ORF">ATJ78_1732</name>
</gene>
<dbReference type="AlphaFoldDB" id="A0A2A9DXS1"/>
<proteinExistence type="predicted"/>